<gene>
    <name evidence="10" type="ORF">AYY18_07685</name>
</gene>
<name>A0A1B8HBC3_9GAMM</name>
<feature type="transmembrane region" description="Helical" evidence="8">
    <location>
        <begin position="126"/>
        <end position="144"/>
    </location>
</feature>
<evidence type="ECO:0000259" key="9">
    <source>
        <dbReference type="Pfam" id="PF13515"/>
    </source>
</evidence>
<dbReference type="GO" id="GO:0005886">
    <property type="term" value="C:plasma membrane"/>
    <property type="evidence" value="ECO:0007669"/>
    <property type="project" value="UniProtKB-SubCell"/>
</dbReference>
<keyword evidence="11" id="KW-1185">Reference proteome</keyword>
<keyword evidence="3 8" id="KW-0812">Transmembrane</keyword>
<dbReference type="Pfam" id="PF13515">
    <property type="entry name" value="FUSC_2"/>
    <property type="match status" value="1"/>
</dbReference>
<evidence type="ECO:0000256" key="5">
    <source>
        <dbReference type="ARBA" id="ARBA00023136"/>
    </source>
</evidence>
<feature type="transmembrane region" description="Helical" evidence="8">
    <location>
        <begin position="464"/>
        <end position="487"/>
    </location>
</feature>
<dbReference type="PANTHER" id="PTHR30509">
    <property type="entry name" value="P-HYDROXYBENZOIC ACID EFFLUX PUMP SUBUNIT-RELATED"/>
    <property type="match status" value="1"/>
</dbReference>
<evidence type="ECO:0000256" key="2">
    <source>
        <dbReference type="ARBA" id="ARBA00022475"/>
    </source>
</evidence>
<accession>A0A1B8HBC3</accession>
<feature type="transmembrane region" description="Helical" evidence="8">
    <location>
        <begin position="432"/>
        <end position="452"/>
    </location>
</feature>
<comment type="caution">
    <text evidence="10">The sequence shown here is derived from an EMBL/GenBank/DDBJ whole genome shotgun (WGS) entry which is preliminary data.</text>
</comment>
<feature type="region of interest" description="Disordered" evidence="7">
    <location>
        <begin position="587"/>
        <end position="618"/>
    </location>
</feature>
<organism evidence="10 11">
    <name type="scientific">Morganella psychrotolerans</name>
    <dbReference type="NCBI Taxonomy" id="368603"/>
    <lineage>
        <taxon>Bacteria</taxon>
        <taxon>Pseudomonadati</taxon>
        <taxon>Pseudomonadota</taxon>
        <taxon>Gammaproteobacteria</taxon>
        <taxon>Enterobacterales</taxon>
        <taxon>Morganellaceae</taxon>
        <taxon>Morganella</taxon>
    </lineage>
</organism>
<dbReference type="Proteomes" id="UP000092377">
    <property type="component" value="Unassembled WGS sequence"/>
</dbReference>
<dbReference type="RefSeq" id="WP_067404031.1">
    <property type="nucleotide sequence ID" value="NZ_LZEY01000034.1"/>
</dbReference>
<keyword evidence="2" id="KW-1003">Cell membrane</keyword>
<feature type="transmembrane region" description="Helical" evidence="8">
    <location>
        <begin position="408"/>
        <end position="425"/>
    </location>
</feature>
<comment type="similarity">
    <text evidence="6">Belongs to the YccS/YhfK family.</text>
</comment>
<feature type="transmembrane region" description="Helical" evidence="8">
    <location>
        <begin position="27"/>
        <end position="45"/>
    </location>
</feature>
<evidence type="ECO:0000256" key="8">
    <source>
        <dbReference type="SAM" id="Phobius"/>
    </source>
</evidence>
<sequence length="631" mass="68314">MIADNTFQGMLRRVKADLRPFPGRLATAWRIGLLSALMCFVAMFYGIPESAISCYLILFIMKPDGVVSMIMGGAIIILVTIVVGIILLILPYTLESVPLRMAVLISCSFFFLWLGSASQLGEVGSIIALVIAFIMGLIGIAPNGELATRAILYAWLMVASPMLLLLIFNLLIGRSPVKILYAGLAERLRLAEAALRDPDTVHLHRIRIALAEGQADNEQRAMLIRVFHLGKGSENTWLGAAVNNSYRLLLAISEQAEMISVPRRLQLAQACCDAALALDNRSQPVLPFTDTDSSGGEIEKALIELASPVNGPLPSLSKIPFFADDALTNPAHCYFALKTTLASVICYMAYTLMDWPDIHTAMITCYVAVLGTTGETVHKLTLRIVGCLIGAGLGIASLVFVIPGMSDIGQLMILVFFVLALSAWVSTGSERISYGGIQIGLAFLLTVLHGFSPSDDLDPATGRIMGILMGNLVIYIIFSLIWPASIIDAVRKRIRLILQDLEVLAAIPPEKRMLRAMQTARIEQGVAGARDSLQLMSFEPKSLRPSTTEFQRLTKILATLNETGRALFISQQNNPADRLRLQALRPGAQQPAGESGAAQISGGQSAPGELVSTGTDPRVEHNLLRLEGLLK</sequence>
<evidence type="ECO:0000256" key="6">
    <source>
        <dbReference type="ARBA" id="ARBA00043993"/>
    </source>
</evidence>
<dbReference type="EMBL" id="LZEY01000034">
    <property type="protein sequence ID" value="OBU06350.1"/>
    <property type="molecule type" value="Genomic_DNA"/>
</dbReference>
<dbReference type="InterPro" id="IPR049453">
    <property type="entry name" value="Memb_transporter_dom"/>
</dbReference>
<keyword evidence="5 8" id="KW-0472">Membrane</keyword>
<feature type="domain" description="Integral membrane bound transporter" evidence="9">
    <location>
        <begin position="345"/>
        <end position="475"/>
    </location>
</feature>
<reference evidence="11" key="1">
    <citation type="submission" date="2016-06" db="EMBL/GenBank/DDBJ databases">
        <authorList>
            <person name="Butler K."/>
        </authorList>
    </citation>
    <scope>NUCLEOTIDE SEQUENCE [LARGE SCALE GENOMIC DNA]</scope>
    <source>
        <strain evidence="11">GCSL-Mp20</strain>
    </source>
</reference>
<feature type="transmembrane region" description="Helical" evidence="8">
    <location>
        <begin position="150"/>
        <end position="172"/>
    </location>
</feature>
<evidence type="ECO:0000313" key="10">
    <source>
        <dbReference type="EMBL" id="OBU06350.1"/>
    </source>
</evidence>
<evidence type="ECO:0000313" key="11">
    <source>
        <dbReference type="Proteomes" id="UP000092377"/>
    </source>
</evidence>
<evidence type="ECO:0000256" key="3">
    <source>
        <dbReference type="ARBA" id="ARBA00022692"/>
    </source>
</evidence>
<evidence type="ECO:0000256" key="7">
    <source>
        <dbReference type="SAM" id="MobiDB-lite"/>
    </source>
</evidence>
<comment type="subcellular location">
    <subcellularLocation>
        <location evidence="1">Cell membrane</location>
        <topology evidence="1">Multi-pass membrane protein</topology>
    </subcellularLocation>
</comment>
<feature type="transmembrane region" description="Helical" evidence="8">
    <location>
        <begin position="97"/>
        <end position="114"/>
    </location>
</feature>
<protein>
    <submittedName>
        <fullName evidence="10">Fusaric acid resistance protein</fullName>
    </submittedName>
</protein>
<evidence type="ECO:0000256" key="1">
    <source>
        <dbReference type="ARBA" id="ARBA00004651"/>
    </source>
</evidence>
<dbReference type="PANTHER" id="PTHR30509:SF9">
    <property type="entry name" value="MULTIDRUG RESISTANCE PROTEIN MDTO"/>
    <property type="match status" value="1"/>
</dbReference>
<proteinExistence type="inferred from homology"/>
<feature type="transmembrane region" description="Helical" evidence="8">
    <location>
        <begin position="66"/>
        <end position="91"/>
    </location>
</feature>
<dbReference type="AlphaFoldDB" id="A0A1B8HBC3"/>
<feature type="transmembrane region" description="Helical" evidence="8">
    <location>
        <begin position="380"/>
        <end position="402"/>
    </location>
</feature>
<evidence type="ECO:0000256" key="4">
    <source>
        <dbReference type="ARBA" id="ARBA00022989"/>
    </source>
</evidence>
<keyword evidence="4 8" id="KW-1133">Transmembrane helix</keyword>